<dbReference type="Pfam" id="PF18308">
    <property type="entry name" value="GGA_N-GAT"/>
    <property type="match status" value="1"/>
</dbReference>
<evidence type="ECO:0000256" key="5">
    <source>
        <dbReference type="ARBA" id="ARBA00022843"/>
    </source>
</evidence>
<organism evidence="10 11">
    <name type="scientific">Caenorhabditis auriculariae</name>
    <dbReference type="NCBI Taxonomy" id="2777116"/>
    <lineage>
        <taxon>Eukaryota</taxon>
        <taxon>Metazoa</taxon>
        <taxon>Ecdysozoa</taxon>
        <taxon>Nematoda</taxon>
        <taxon>Chromadorea</taxon>
        <taxon>Rhabditida</taxon>
        <taxon>Rhabditina</taxon>
        <taxon>Rhabditomorpha</taxon>
        <taxon>Rhabditoidea</taxon>
        <taxon>Rhabditidae</taxon>
        <taxon>Peloderinae</taxon>
        <taxon>Caenorhabditis</taxon>
    </lineage>
</organism>
<dbReference type="GO" id="GO:0031267">
    <property type="term" value="F:small GTPase binding"/>
    <property type="evidence" value="ECO:0007669"/>
    <property type="project" value="InterPro"/>
</dbReference>
<comment type="similarity">
    <text evidence="3">Belongs to the GGA protein family.</text>
</comment>
<comment type="caution">
    <text evidence="10">The sequence shown here is derived from an EMBL/GenBank/DDBJ whole genome shotgun (WGS) entry which is preliminary data.</text>
</comment>
<dbReference type="GO" id="GO:0034394">
    <property type="term" value="P:protein localization to cell surface"/>
    <property type="evidence" value="ECO:0007669"/>
    <property type="project" value="TreeGrafter"/>
</dbReference>
<evidence type="ECO:0000256" key="3">
    <source>
        <dbReference type="ARBA" id="ARBA00008099"/>
    </source>
</evidence>
<feature type="domain" description="GAT" evidence="9">
    <location>
        <begin position="205"/>
        <end position="335"/>
    </location>
</feature>
<dbReference type="Gene3D" id="1.20.5.170">
    <property type="match status" value="1"/>
</dbReference>
<dbReference type="Gene3D" id="1.25.40.90">
    <property type="match status" value="1"/>
</dbReference>
<dbReference type="InterPro" id="IPR041198">
    <property type="entry name" value="GGA_N-GAT"/>
</dbReference>
<dbReference type="GO" id="GO:0043130">
    <property type="term" value="F:ubiquitin binding"/>
    <property type="evidence" value="ECO:0007669"/>
    <property type="project" value="InterPro"/>
</dbReference>
<name>A0A8S1HAA9_9PELO</name>
<dbReference type="GO" id="GO:0006893">
    <property type="term" value="P:Golgi to plasma membrane transport"/>
    <property type="evidence" value="ECO:0007669"/>
    <property type="project" value="TreeGrafter"/>
</dbReference>
<evidence type="ECO:0000256" key="7">
    <source>
        <dbReference type="SAM" id="MobiDB-lite"/>
    </source>
</evidence>
<evidence type="ECO:0000313" key="10">
    <source>
        <dbReference type="EMBL" id="CAD6193029.1"/>
    </source>
</evidence>
<dbReference type="AlphaFoldDB" id="A0A8S1HAA9"/>
<dbReference type="SUPFAM" id="SSF48464">
    <property type="entry name" value="ENTH/VHS domain"/>
    <property type="match status" value="1"/>
</dbReference>
<evidence type="ECO:0000256" key="4">
    <source>
        <dbReference type="ARBA" id="ARBA00022448"/>
    </source>
</evidence>
<reference evidence="10" key="1">
    <citation type="submission" date="2020-10" db="EMBL/GenBank/DDBJ databases">
        <authorList>
            <person name="Kikuchi T."/>
        </authorList>
    </citation>
    <scope>NUCLEOTIDE SEQUENCE</scope>
    <source>
        <strain evidence="10">NKZ352</strain>
    </source>
</reference>
<evidence type="ECO:0000256" key="1">
    <source>
        <dbReference type="ARBA" id="ARBA00004150"/>
    </source>
</evidence>
<dbReference type="GO" id="GO:0005802">
    <property type="term" value="C:trans-Golgi network"/>
    <property type="evidence" value="ECO:0007669"/>
    <property type="project" value="InterPro"/>
</dbReference>
<dbReference type="Gene3D" id="1.20.58.160">
    <property type="match status" value="1"/>
</dbReference>
<dbReference type="GO" id="GO:0005769">
    <property type="term" value="C:early endosome"/>
    <property type="evidence" value="ECO:0007669"/>
    <property type="project" value="UniProtKB-SubCell"/>
</dbReference>
<evidence type="ECO:0000259" key="8">
    <source>
        <dbReference type="PROSITE" id="PS50179"/>
    </source>
</evidence>
<keyword evidence="6" id="KW-0653">Protein transport</keyword>
<dbReference type="OrthoDB" id="447025at2759"/>
<evidence type="ECO:0000256" key="2">
    <source>
        <dbReference type="ARBA" id="ARBA00004412"/>
    </source>
</evidence>
<evidence type="ECO:0000259" key="9">
    <source>
        <dbReference type="PROSITE" id="PS50909"/>
    </source>
</evidence>
<evidence type="ECO:0000256" key="6">
    <source>
        <dbReference type="ARBA" id="ARBA00022927"/>
    </source>
</evidence>
<keyword evidence="5" id="KW-0832">Ubl conjugation</keyword>
<accession>A0A8S1HAA9</accession>
<feature type="domain" description="VHS" evidence="8">
    <location>
        <begin position="70"/>
        <end position="182"/>
    </location>
</feature>
<dbReference type="InterPro" id="IPR002014">
    <property type="entry name" value="VHS_dom"/>
</dbReference>
<keyword evidence="11" id="KW-1185">Reference proteome</keyword>
<dbReference type="GO" id="GO:0035091">
    <property type="term" value="F:phosphatidylinositol binding"/>
    <property type="evidence" value="ECO:0007669"/>
    <property type="project" value="InterPro"/>
</dbReference>
<dbReference type="InterPro" id="IPR038425">
    <property type="entry name" value="GAT_sf"/>
</dbReference>
<dbReference type="InterPro" id="IPR004152">
    <property type="entry name" value="GAT_dom"/>
</dbReference>
<dbReference type="GO" id="GO:0006886">
    <property type="term" value="P:intracellular protein transport"/>
    <property type="evidence" value="ECO:0007669"/>
    <property type="project" value="InterPro"/>
</dbReference>
<dbReference type="Proteomes" id="UP000835052">
    <property type="component" value="Unassembled WGS sequence"/>
</dbReference>
<dbReference type="PANTHER" id="PTHR45905">
    <property type="entry name" value="GOLGI-LOCALIZED, GAMMA-ADAPTIN EAR CONTAINING, ARF BINDING PROTEIN"/>
    <property type="match status" value="1"/>
</dbReference>
<keyword evidence="4" id="KW-0813">Transport</keyword>
<proteinExistence type="inferred from homology"/>
<dbReference type="PANTHER" id="PTHR45905:SF1">
    <property type="entry name" value="GOLGI-LOCALIZED, GAMMA-ADAPTIN EAR CONTAINING, ARF BINDING PROTEIN"/>
    <property type="match status" value="1"/>
</dbReference>
<dbReference type="SMART" id="SM00288">
    <property type="entry name" value="VHS"/>
    <property type="match status" value="1"/>
</dbReference>
<evidence type="ECO:0000313" key="11">
    <source>
        <dbReference type="Proteomes" id="UP000835052"/>
    </source>
</evidence>
<dbReference type="InterPro" id="IPR027422">
    <property type="entry name" value="GGA1-3"/>
</dbReference>
<protein>
    <submittedName>
        <fullName evidence="10">Uncharacterized protein</fullName>
    </submittedName>
</protein>
<dbReference type="PROSITE" id="PS50179">
    <property type="entry name" value="VHS"/>
    <property type="match status" value="1"/>
</dbReference>
<dbReference type="Pfam" id="PF00790">
    <property type="entry name" value="VHS"/>
    <property type="match status" value="1"/>
</dbReference>
<dbReference type="PROSITE" id="PS50909">
    <property type="entry name" value="GAT"/>
    <property type="match status" value="1"/>
</dbReference>
<dbReference type="InterPro" id="IPR008942">
    <property type="entry name" value="ENTH_VHS"/>
</dbReference>
<comment type="subcellular location">
    <subcellularLocation>
        <location evidence="2">Early endosome</location>
    </subcellularLocation>
    <subcellularLocation>
        <location evidence="1">Golgi apparatus</location>
        <location evidence="1">trans-Golgi network membrane</location>
        <topology evidence="1">Peripheral membrane protein</topology>
    </subcellularLocation>
</comment>
<gene>
    <name evidence="10" type="ORF">CAUJ_LOCUS8948</name>
</gene>
<feature type="region of interest" description="Disordered" evidence="7">
    <location>
        <begin position="1"/>
        <end position="25"/>
    </location>
</feature>
<dbReference type="SUPFAM" id="SSF89009">
    <property type="entry name" value="GAT-like domain"/>
    <property type="match status" value="1"/>
</dbReference>
<feature type="compositionally biased region" description="Basic and acidic residues" evidence="7">
    <location>
        <begin position="1"/>
        <end position="23"/>
    </location>
</feature>
<sequence>MYVRTELRSQTRRPERRKRDAPKAEAVWRLSEPPTPINNALLHYWSIGAQMAEKPIEYWLSRATDPYLGIKRKARADGASVAIEILAHKVVSPDQDEALYSLQTVDALARRCGEKVHIRLGRYRFLNQLVKIITPKYLGAQTSQEVKNFAIKLLYTWQRSIKHIGKFKEVYDSLREHNLITEDPSIPEEEIAIAPSTPRSAVFEDEEKSRVLKQLLSSGSPEDLQAANRMIKNLVRTEEQKIAKVHQRNGDLDAASKLCRKIEECVVAKAAQSLGLVDGDIEDVKKLYDDLISIRPTLYRYAGELAETEDPALVQVLEVNDYVNKIIRKYGAELAGKHKNRTPSTNELDSRSLVESEMLLDLANVEPITSSPIVNERSENFEELLEAQYPVPEEQPDVPFIGFEKNMTPVLPRRSGQKSVDSRRLLEKNVKPLFDVGIFEENTNHTFSEPKKPTLNELCHSGATSSAFLLDQLDSAFPVTSSSKTIHHDNGYFRTPANIFPETITFDPNQVELDFRDPVVILDKEYIRVVLYWTKLDPKSLIRSFIISASNVHVETLHDVRLTMWTTDQKCAFDLPGFSLAHQKSEPTNRMMCVLPIGEVIEAEIDFSISFTHHFERTITGSFTLKFK</sequence>
<dbReference type="EMBL" id="CAJGYM010000032">
    <property type="protein sequence ID" value="CAD6193029.1"/>
    <property type="molecule type" value="Genomic_DNA"/>
</dbReference>